<dbReference type="Pfam" id="PF06941">
    <property type="entry name" value="NT5C"/>
    <property type="match status" value="1"/>
</dbReference>
<dbReference type="RefSeq" id="WP_162645957.1">
    <property type="nucleotide sequence ID" value="NZ_CP048288.1"/>
</dbReference>
<reference evidence="3 4" key="1">
    <citation type="submission" date="2020-02" db="EMBL/GenBank/DDBJ databases">
        <title>Paenibacillus sp. nov., isolated from rhizosphere soil of tomato.</title>
        <authorList>
            <person name="Weon H.-Y."/>
            <person name="Lee S.A."/>
        </authorList>
    </citation>
    <scope>NUCLEOTIDE SEQUENCE [LARGE SCALE GENOMIC DNA]</scope>
    <source>
        <strain evidence="3 4">14171R-81</strain>
        <plasmid evidence="3 4">unnamed2</plasmid>
    </source>
</reference>
<dbReference type="SFLD" id="SFLDS00003">
    <property type="entry name" value="Haloacid_Dehalogenase"/>
    <property type="match status" value="1"/>
</dbReference>
<dbReference type="GO" id="GO:0009223">
    <property type="term" value="P:pyrimidine deoxyribonucleotide catabolic process"/>
    <property type="evidence" value="ECO:0007669"/>
    <property type="project" value="TreeGrafter"/>
</dbReference>
<dbReference type="PANTHER" id="PTHR16504:SF4">
    <property type="entry name" value="5'(3')-DEOXYRIBONUCLEOTIDASE"/>
    <property type="match status" value="1"/>
</dbReference>
<protein>
    <submittedName>
        <fullName evidence="3">5'-3'-deoxyribonucleotidase</fullName>
    </submittedName>
</protein>
<dbReference type="PANTHER" id="PTHR16504">
    <property type="entry name" value="5'(3')-DEOXYRIBONUCLEOTIDASE"/>
    <property type="match status" value="1"/>
</dbReference>
<keyword evidence="3" id="KW-0614">Plasmid</keyword>
<dbReference type="KEGG" id="prz:GZH47_33565"/>
<dbReference type="AlphaFoldDB" id="A0A6C0PCL6"/>
<dbReference type="InterPro" id="IPR036412">
    <property type="entry name" value="HAD-like_sf"/>
</dbReference>
<dbReference type="EMBL" id="CP048288">
    <property type="protein sequence ID" value="QHW35823.1"/>
    <property type="molecule type" value="Genomic_DNA"/>
</dbReference>
<comment type="similarity">
    <text evidence="1">Belongs to the 5'(3')-deoxyribonucleotidase family.</text>
</comment>
<feature type="active site" description="Nucleophile" evidence="2">
    <location>
        <position position="8"/>
    </location>
</feature>
<organism evidence="3 4">
    <name type="scientific">Paenibacillus rhizovicinus</name>
    <dbReference type="NCBI Taxonomy" id="2704463"/>
    <lineage>
        <taxon>Bacteria</taxon>
        <taxon>Bacillati</taxon>
        <taxon>Bacillota</taxon>
        <taxon>Bacilli</taxon>
        <taxon>Bacillales</taxon>
        <taxon>Paenibacillaceae</taxon>
        <taxon>Paenibacillus</taxon>
    </lineage>
</organism>
<dbReference type="Gene3D" id="3.40.50.1000">
    <property type="entry name" value="HAD superfamily/HAD-like"/>
    <property type="match status" value="1"/>
</dbReference>
<keyword evidence="4" id="KW-1185">Reference proteome</keyword>
<dbReference type="InterPro" id="IPR010708">
    <property type="entry name" value="5'(3')-deoxyribonucleotidase"/>
</dbReference>
<dbReference type="GO" id="GO:0008253">
    <property type="term" value="F:5'-nucleotidase activity"/>
    <property type="evidence" value="ECO:0007669"/>
    <property type="project" value="InterPro"/>
</dbReference>
<geneLocation type="plasmid" evidence="3 4">
    <name>unnamed2</name>
</geneLocation>
<dbReference type="Proteomes" id="UP000479114">
    <property type="component" value="Plasmid unnamed2"/>
</dbReference>
<proteinExistence type="inferred from homology"/>
<dbReference type="SFLD" id="SFLDG01126">
    <property type="entry name" value="C1.2:_Nucleotidase_Like"/>
    <property type="match status" value="1"/>
</dbReference>
<evidence type="ECO:0000256" key="1">
    <source>
        <dbReference type="ARBA" id="ARBA00009589"/>
    </source>
</evidence>
<dbReference type="SFLD" id="SFLDG01146">
    <property type="entry name" value="C1.2.2"/>
    <property type="match status" value="1"/>
</dbReference>
<sequence length="192" mass="22574">MRKIVGVDLDTTLNNLEQVWLAKYNEKYNDSLTVADMANWDVTTYVKPECGKDMYKFLWEPGLFRDLGIKPSAASIMAWLNDHYEVFIVTSAHPNVVADKWAWVEKHLPFIDSYHFVPLHPKDLFRMDYLIDDGPHNIEGFRGKGILMDMPYNQYLKNRHIRCRNWLDVFQYFKAELNRDGREAYGFVAASE</sequence>
<evidence type="ECO:0000313" key="3">
    <source>
        <dbReference type="EMBL" id="QHW35823.1"/>
    </source>
</evidence>
<evidence type="ECO:0000256" key="2">
    <source>
        <dbReference type="PIRSR" id="PIRSR610708-1"/>
    </source>
</evidence>
<gene>
    <name evidence="3" type="ORF">GZH47_33565</name>
</gene>
<dbReference type="SUPFAM" id="SSF56784">
    <property type="entry name" value="HAD-like"/>
    <property type="match status" value="1"/>
</dbReference>
<feature type="active site" description="Proton donor" evidence="2">
    <location>
        <position position="10"/>
    </location>
</feature>
<name>A0A6C0PCL6_9BACL</name>
<evidence type="ECO:0000313" key="4">
    <source>
        <dbReference type="Proteomes" id="UP000479114"/>
    </source>
</evidence>
<dbReference type="InterPro" id="IPR023214">
    <property type="entry name" value="HAD_sf"/>
</dbReference>
<accession>A0A6C0PCL6</accession>